<reference evidence="1" key="1">
    <citation type="submission" date="2014-09" db="EMBL/GenBank/DDBJ databases">
        <authorList>
            <person name="Magalhaes I.L.F."/>
            <person name="Oliveira U."/>
            <person name="Santos F.R."/>
            <person name="Vidigal T.H.D.A."/>
            <person name="Brescovit A.D."/>
            <person name="Santos A.J."/>
        </authorList>
    </citation>
    <scope>NUCLEOTIDE SEQUENCE</scope>
    <source>
        <tissue evidence="1">Shoot tissue taken approximately 20 cm above the soil surface</tissue>
    </source>
</reference>
<sequence>MESSSLEVTRRSSLRWKSRQFIFPT</sequence>
<organism evidence="1">
    <name type="scientific">Arundo donax</name>
    <name type="common">Giant reed</name>
    <name type="synonym">Donax arundinaceus</name>
    <dbReference type="NCBI Taxonomy" id="35708"/>
    <lineage>
        <taxon>Eukaryota</taxon>
        <taxon>Viridiplantae</taxon>
        <taxon>Streptophyta</taxon>
        <taxon>Embryophyta</taxon>
        <taxon>Tracheophyta</taxon>
        <taxon>Spermatophyta</taxon>
        <taxon>Magnoliopsida</taxon>
        <taxon>Liliopsida</taxon>
        <taxon>Poales</taxon>
        <taxon>Poaceae</taxon>
        <taxon>PACMAD clade</taxon>
        <taxon>Arundinoideae</taxon>
        <taxon>Arundineae</taxon>
        <taxon>Arundo</taxon>
    </lineage>
</organism>
<dbReference type="EMBL" id="GBRH01196832">
    <property type="protein sequence ID" value="JAE01064.1"/>
    <property type="molecule type" value="Transcribed_RNA"/>
</dbReference>
<evidence type="ECO:0000313" key="1">
    <source>
        <dbReference type="EMBL" id="JAE01064.1"/>
    </source>
</evidence>
<proteinExistence type="predicted"/>
<protein>
    <submittedName>
        <fullName evidence="1">Uncharacterized protein</fullName>
    </submittedName>
</protein>
<name>A0A0A9P8F6_ARUDO</name>
<accession>A0A0A9P8F6</accession>
<dbReference type="AlphaFoldDB" id="A0A0A9P8F6"/>
<reference evidence="1" key="2">
    <citation type="journal article" date="2015" name="Data Brief">
        <title>Shoot transcriptome of the giant reed, Arundo donax.</title>
        <authorList>
            <person name="Barrero R.A."/>
            <person name="Guerrero F.D."/>
            <person name="Moolhuijzen P."/>
            <person name="Goolsby J.A."/>
            <person name="Tidwell J."/>
            <person name="Bellgard S.E."/>
            <person name="Bellgard M.I."/>
        </authorList>
    </citation>
    <scope>NUCLEOTIDE SEQUENCE</scope>
    <source>
        <tissue evidence="1">Shoot tissue taken approximately 20 cm above the soil surface</tissue>
    </source>
</reference>